<protein>
    <submittedName>
        <fullName evidence="1">Uncharacterized protein</fullName>
    </submittedName>
</protein>
<keyword evidence="2" id="KW-1185">Reference proteome</keyword>
<sequence>MSGLISAGGGWHIDVADAAEVVQAVRDLKLVTYATVAGTAILFYDFFLTLELEIRHIWPAPWSILKVLYLSTRYSPFIDMIPMMYHFFPGMDPHKCRIAVWFSGSVYTIGLATSVILMLRTWAVWRRSRRIGWLLGVVYFSVSVPAYYSSVLFMKSIVYAPSSPPNTPACLVISSNRLTVVDWSILMVLDGRESLVLALTLIKTLKNYRH</sequence>
<dbReference type="Proteomes" id="UP000790709">
    <property type="component" value="Unassembled WGS sequence"/>
</dbReference>
<reference evidence="1" key="1">
    <citation type="journal article" date="2021" name="New Phytol.">
        <title>Evolutionary innovations through gain and loss of genes in the ectomycorrhizal Boletales.</title>
        <authorList>
            <person name="Wu G."/>
            <person name="Miyauchi S."/>
            <person name="Morin E."/>
            <person name="Kuo A."/>
            <person name="Drula E."/>
            <person name="Varga T."/>
            <person name="Kohler A."/>
            <person name="Feng B."/>
            <person name="Cao Y."/>
            <person name="Lipzen A."/>
            <person name="Daum C."/>
            <person name="Hundley H."/>
            <person name="Pangilinan J."/>
            <person name="Johnson J."/>
            <person name="Barry K."/>
            <person name="LaButti K."/>
            <person name="Ng V."/>
            <person name="Ahrendt S."/>
            <person name="Min B."/>
            <person name="Choi I.G."/>
            <person name="Park H."/>
            <person name="Plett J.M."/>
            <person name="Magnuson J."/>
            <person name="Spatafora J.W."/>
            <person name="Nagy L.G."/>
            <person name="Henrissat B."/>
            <person name="Grigoriev I.V."/>
            <person name="Yang Z.L."/>
            <person name="Xu J."/>
            <person name="Martin F.M."/>
        </authorList>
    </citation>
    <scope>NUCLEOTIDE SEQUENCE</scope>
    <source>
        <strain evidence="1">KUC20120723A-06</strain>
    </source>
</reference>
<feature type="non-terminal residue" evidence="1">
    <location>
        <position position="210"/>
    </location>
</feature>
<gene>
    <name evidence="1" type="ORF">BV22DRAFT_1034012</name>
</gene>
<proteinExistence type="predicted"/>
<organism evidence="1 2">
    <name type="scientific">Leucogyrophana mollusca</name>
    <dbReference type="NCBI Taxonomy" id="85980"/>
    <lineage>
        <taxon>Eukaryota</taxon>
        <taxon>Fungi</taxon>
        <taxon>Dikarya</taxon>
        <taxon>Basidiomycota</taxon>
        <taxon>Agaricomycotina</taxon>
        <taxon>Agaricomycetes</taxon>
        <taxon>Agaricomycetidae</taxon>
        <taxon>Boletales</taxon>
        <taxon>Boletales incertae sedis</taxon>
        <taxon>Leucogyrophana</taxon>
    </lineage>
</organism>
<dbReference type="EMBL" id="MU266402">
    <property type="protein sequence ID" value="KAH7925445.1"/>
    <property type="molecule type" value="Genomic_DNA"/>
</dbReference>
<name>A0ACB8BJ94_9AGAM</name>
<evidence type="ECO:0000313" key="2">
    <source>
        <dbReference type="Proteomes" id="UP000790709"/>
    </source>
</evidence>
<accession>A0ACB8BJ94</accession>
<evidence type="ECO:0000313" key="1">
    <source>
        <dbReference type="EMBL" id="KAH7925445.1"/>
    </source>
</evidence>
<comment type="caution">
    <text evidence="1">The sequence shown here is derived from an EMBL/GenBank/DDBJ whole genome shotgun (WGS) entry which is preliminary data.</text>
</comment>